<dbReference type="InterPro" id="IPR000569">
    <property type="entry name" value="HECT_dom"/>
</dbReference>
<evidence type="ECO:0000256" key="2">
    <source>
        <dbReference type="PROSITE-ProRule" id="PRU00104"/>
    </source>
</evidence>
<dbReference type="OrthoDB" id="5988852at2759"/>
<dbReference type="CDD" id="cd09487">
    <property type="entry name" value="SAM_superfamily"/>
    <property type="match status" value="1"/>
</dbReference>
<evidence type="ECO:0000256" key="1">
    <source>
        <dbReference type="ARBA" id="ARBA00022786"/>
    </source>
</evidence>
<dbReference type="SMART" id="SM00454">
    <property type="entry name" value="SAM"/>
    <property type="match status" value="1"/>
</dbReference>
<dbReference type="EMBL" id="CAJPWZ010002024">
    <property type="protein sequence ID" value="CAG2229370.1"/>
    <property type="molecule type" value="Genomic_DNA"/>
</dbReference>
<gene>
    <name evidence="5" type="ORF">MEDL_42256</name>
</gene>
<organism evidence="5 6">
    <name type="scientific">Mytilus edulis</name>
    <name type="common">Blue mussel</name>
    <dbReference type="NCBI Taxonomy" id="6550"/>
    <lineage>
        <taxon>Eukaryota</taxon>
        <taxon>Metazoa</taxon>
        <taxon>Spiralia</taxon>
        <taxon>Lophotrochozoa</taxon>
        <taxon>Mollusca</taxon>
        <taxon>Bivalvia</taxon>
        <taxon>Autobranchia</taxon>
        <taxon>Pteriomorphia</taxon>
        <taxon>Mytilida</taxon>
        <taxon>Mytiloidea</taxon>
        <taxon>Mytilidae</taxon>
        <taxon>Mytilinae</taxon>
        <taxon>Mytilus</taxon>
    </lineage>
</organism>
<feature type="region of interest" description="Disordered" evidence="3">
    <location>
        <begin position="94"/>
        <end position="132"/>
    </location>
</feature>
<comment type="caution">
    <text evidence="2">Lacks conserved residue(s) required for the propagation of feature annotation.</text>
</comment>
<dbReference type="InterPro" id="IPR013761">
    <property type="entry name" value="SAM/pointed_sf"/>
</dbReference>
<keyword evidence="1 2" id="KW-0833">Ubl conjugation pathway</keyword>
<accession>A0A8S3TD38</accession>
<evidence type="ECO:0000256" key="3">
    <source>
        <dbReference type="SAM" id="MobiDB-lite"/>
    </source>
</evidence>
<reference evidence="5" key="1">
    <citation type="submission" date="2021-03" db="EMBL/GenBank/DDBJ databases">
        <authorList>
            <person name="Bekaert M."/>
        </authorList>
    </citation>
    <scope>NUCLEOTIDE SEQUENCE</scope>
</reference>
<dbReference type="Gene3D" id="3.90.1750.10">
    <property type="entry name" value="Hect, E3 ligase catalytic domains"/>
    <property type="match status" value="1"/>
</dbReference>
<keyword evidence="6" id="KW-1185">Reference proteome</keyword>
<evidence type="ECO:0000313" key="6">
    <source>
        <dbReference type="Proteomes" id="UP000683360"/>
    </source>
</evidence>
<dbReference type="InterPro" id="IPR035983">
    <property type="entry name" value="Hect_E3_ubiquitin_ligase"/>
</dbReference>
<proteinExistence type="predicted"/>
<comment type="caution">
    <text evidence="5">The sequence shown here is derived from an EMBL/GenBank/DDBJ whole genome shotgun (WGS) entry which is preliminary data.</text>
</comment>
<dbReference type="PROSITE" id="PS50237">
    <property type="entry name" value="HECT"/>
    <property type="match status" value="1"/>
</dbReference>
<dbReference type="SUPFAM" id="SSF56204">
    <property type="entry name" value="Hect, E3 ligase catalytic domain"/>
    <property type="match status" value="1"/>
</dbReference>
<protein>
    <recommendedName>
        <fullName evidence="4">HECT domain-containing protein</fullName>
    </recommendedName>
</protein>
<evidence type="ECO:0000259" key="4">
    <source>
        <dbReference type="PROSITE" id="PS50237"/>
    </source>
</evidence>
<dbReference type="AlphaFoldDB" id="A0A8S3TD38"/>
<sequence>MAENGEEQIKNILEDLGLNHLIPQFQKEGIDLQCFLSLNESQINKLGVHKLGDIARITEKVRLELKKSEDESQLSTTKQSSIARNILQHRNTLFGTGKRASHKRSPHVLPELDIDGKNMHSRKKKSKASGTNSRSWTVTVVCLADKEAKTVPSPTEREILFKAGLGHRKIRFQTDDTEAIVMEKIVSDETIDNETIGFPQLKQCGGFELLICRQNSRELNLVECEWNVRNLRCYLGPQAKLYIRPIQKNISVTAIKKCSDAEAKVKCHNCLSEYSVRELREHLTKCKSFLSIDCIDDSTHSSDSEDLKDPHLTPSYNTVDNKLDHKEAEHMQVACTSTCTQDLENISTPVCSKASASEDIVTCIYIQNPPVDKSFSSSTTTSSSLYVHLPASTQSHAEYVDISNAEDTAQYIIEPPNTVTCTGPADISNTDFAEDKSGIDYIVTNAIEVVFNENITDPVEILRFIQGKIVTGRKLDIDVSCHSGETCEGETNFIMVNREKLLETALDEIAQTKDKDLRKTLEVQFYHETAEDFGGPRREFFRIVLAEIQRKYFQNGLRDYMATDYRTIGKIMALSILQNGSIPTFLGEEILNDIFGKDDPESICTKNLRIGLDCLGLVRNNGESPVTIEKSEDESQLSTTKQSSIAKHPAAQEYFIWYGEESITQKISPCLPELDIDEAKVKCHNCLSEYSVRELREHLTKCKSFLSIDCIDDSTHSSDSEDLKDPHLTPSYNTVDNKLDHKEAEHMQVACTSTCTQDLENISTPVCSKASASEDIVTCIYIQNPPVDKSFSSSTTTSSSLYVHLPASTQSHAEYVDISNAEDTAQYIIEPPNTVTCTGPAEIYPIQILKRIKVELTT</sequence>
<feature type="domain" description="HECT" evidence="4">
    <location>
        <begin position="513"/>
        <end position="548"/>
    </location>
</feature>
<name>A0A8S3TD38_MYTED</name>
<dbReference type="Gene3D" id="1.10.150.50">
    <property type="entry name" value="Transcription Factor, Ets-1"/>
    <property type="match status" value="1"/>
</dbReference>
<dbReference type="InterPro" id="IPR001660">
    <property type="entry name" value="SAM"/>
</dbReference>
<evidence type="ECO:0000313" key="5">
    <source>
        <dbReference type="EMBL" id="CAG2229370.1"/>
    </source>
</evidence>
<dbReference type="SUPFAM" id="SSF47769">
    <property type="entry name" value="SAM/Pointed domain"/>
    <property type="match status" value="1"/>
</dbReference>
<dbReference type="GO" id="GO:0004842">
    <property type="term" value="F:ubiquitin-protein transferase activity"/>
    <property type="evidence" value="ECO:0007669"/>
    <property type="project" value="InterPro"/>
</dbReference>
<dbReference type="Pfam" id="PF00536">
    <property type="entry name" value="SAM_1"/>
    <property type="match status" value="1"/>
</dbReference>
<dbReference type="Proteomes" id="UP000683360">
    <property type="component" value="Unassembled WGS sequence"/>
</dbReference>